<dbReference type="PANTHER" id="PTHR23502:SF38">
    <property type="entry name" value="POLYAMINE TRANSPORTER 4"/>
    <property type="match status" value="1"/>
</dbReference>
<dbReference type="VEuPathDB" id="FungiDB:M747DRAFT_326342"/>
<feature type="transmembrane region" description="Helical" evidence="5">
    <location>
        <begin position="395"/>
        <end position="414"/>
    </location>
</feature>
<dbReference type="VEuPathDB" id="FungiDB:M747DRAFT_326341"/>
<dbReference type="PROSITE" id="PS50850">
    <property type="entry name" value="MFS"/>
    <property type="match status" value="1"/>
</dbReference>
<reference evidence="8" key="1">
    <citation type="journal article" date="2016" name="Genome Announc.">
        <title>Draft genome sequence of Aspergillus niger strain An76.</title>
        <authorList>
            <person name="Gong W."/>
            <person name="Cheng Z."/>
            <person name="Zhang H."/>
            <person name="Liu L."/>
            <person name="Gao P."/>
            <person name="Wang L."/>
        </authorList>
    </citation>
    <scope>NUCLEOTIDE SEQUENCE [LARGE SCALE GENOMIC DNA]</scope>
    <source>
        <strain evidence="8">An76</strain>
    </source>
</reference>
<sequence>MSTQDEDINAPLLEGNLAPEYGSTAGPASSLVPHASFRRNLGTSEAFSIIINIVQPWSFDLWGASWLGQVLQLWPSSGRRFRVKVRTDPLSSIPLHQLTPFTAGGVQQYLQYIYGEAFGFLAAWTWAVAVVPASLAILSIVFVESIYSATGVTDQPDRIAHKLLSSLVLLIVSMANSVSTQFSTRLNTFFLTTKFAAIALTVVAGLGVVLYHLARWDRDNSREPQDWLTRAIYVSAELSSPARQLPLAINTAVPIVILSFIAVNIAYYILLPWRVVSTTNSVAVTSFSHLLGPTFGAIAAGLICLVVAGSLLGSSFVAGRIVVAAANSNWLPAFLARIGSVSRRSTSTADAPINAILFSTACSIVGLSAYVLFFLTMVGAIILRVREPELRPYKPMICVPVMFALAAVLIGLWLRERGALVVSSNHVFPSRVNFGIALVEFLQRATGSPLTLLVKGGRGCVSRIDGKIGHDEVVIIEHSGQMDHKDKGIPGFPTHPVMDWNGPDDPDNPRNFSLARRSVGIASVTLLAFVSAFAGAIYAPAQTAVMRVMNCSSEVAMLPLALYNLGLAFGPIVGAPLSETYGRKAVYLATTPMFMLFMIGGAVSKTISALTLCRFFAAVFGSSNISNASATILDYTHDSERGTVLAIYYAAPTVAATLAPLVGGLIMIHTGEWSWTQWAPVILAGAFYSPLIFTRETYKAVILRRRTMPLGAADVNRETFIGARFRNLFIILIQRPIHMLLTEPIVTFISLYNGFLFGLLYAFVISVPWVFEKYYGFDTTGQALSYLGVTVGNMVACIPHALIDRYFFLPRLQSWKQVHEPSLKMPPESRLVSALGGSLLLPPSLLILSWTANFHVHWMVPIVFQGLSMFSCLLVYSGTNLYMMDTYGPLYGASASGAMMFSRYILSCAFPMFTLQMFEGLGVAWATTLLAAFTLFMAPIPWIFWIYGSQIRKASKYETTL</sequence>
<dbReference type="VEuPathDB" id="FungiDB:ATCC64974_43280"/>
<feature type="transmembrane region" description="Helical" evidence="5">
    <location>
        <begin position="890"/>
        <end position="913"/>
    </location>
</feature>
<dbReference type="Pfam" id="PF13520">
    <property type="entry name" value="AA_permease_2"/>
    <property type="match status" value="1"/>
</dbReference>
<dbReference type="Gene3D" id="1.20.1250.20">
    <property type="entry name" value="MFS general substrate transporter like domains"/>
    <property type="match status" value="1"/>
</dbReference>
<feature type="transmembrane region" description="Helical" evidence="5">
    <location>
        <begin position="290"/>
        <end position="312"/>
    </location>
</feature>
<evidence type="ECO:0000256" key="3">
    <source>
        <dbReference type="ARBA" id="ARBA00022989"/>
    </source>
</evidence>
<feature type="transmembrane region" description="Helical" evidence="5">
    <location>
        <begin position="560"/>
        <end position="578"/>
    </location>
</feature>
<dbReference type="InterPro" id="IPR036259">
    <property type="entry name" value="MFS_trans_sf"/>
</dbReference>
<evidence type="ECO:0000256" key="1">
    <source>
        <dbReference type="ARBA" id="ARBA00004141"/>
    </source>
</evidence>
<feature type="transmembrane region" description="Helical" evidence="5">
    <location>
        <begin position="117"/>
        <end position="143"/>
    </location>
</feature>
<dbReference type="OrthoDB" id="3936150at2759"/>
<keyword evidence="2 5" id="KW-0812">Transmembrane</keyword>
<dbReference type="Proteomes" id="UP000068243">
    <property type="component" value="Unassembled WGS sequence"/>
</dbReference>
<dbReference type="InterPro" id="IPR020846">
    <property type="entry name" value="MFS_dom"/>
</dbReference>
<feature type="transmembrane region" description="Helical" evidence="5">
    <location>
        <begin position="783"/>
        <end position="803"/>
    </location>
</feature>
<dbReference type="VEuPathDB" id="FungiDB:An07g00300"/>
<evidence type="ECO:0000256" key="2">
    <source>
        <dbReference type="ARBA" id="ARBA00022692"/>
    </source>
</evidence>
<feature type="transmembrane region" description="Helical" evidence="5">
    <location>
        <begin position="585"/>
        <end position="603"/>
    </location>
</feature>
<comment type="caution">
    <text evidence="7">The sequence shown here is derived from an EMBL/GenBank/DDBJ whole genome shotgun (WGS) entry which is preliminary data.</text>
</comment>
<dbReference type="InterPro" id="IPR011701">
    <property type="entry name" value="MFS"/>
</dbReference>
<evidence type="ECO:0000256" key="5">
    <source>
        <dbReference type="SAM" id="Phobius"/>
    </source>
</evidence>
<name>A0A117DYU0_ASPNG</name>
<evidence type="ECO:0000313" key="7">
    <source>
        <dbReference type="EMBL" id="GAQ39998.1"/>
    </source>
</evidence>
<dbReference type="VEuPathDB" id="FungiDB:ASPNIDRAFT2_1211222"/>
<dbReference type="GO" id="GO:0015606">
    <property type="term" value="F:spermidine transmembrane transporter activity"/>
    <property type="evidence" value="ECO:0007669"/>
    <property type="project" value="TreeGrafter"/>
</dbReference>
<evidence type="ECO:0000259" key="6">
    <source>
        <dbReference type="PROSITE" id="PS50850"/>
    </source>
</evidence>
<gene>
    <name evidence="7" type="ORF">ABL_03435</name>
</gene>
<accession>A0A117DYU0</accession>
<proteinExistence type="predicted"/>
<dbReference type="PANTHER" id="PTHR23502">
    <property type="entry name" value="MAJOR FACILITATOR SUPERFAMILY"/>
    <property type="match status" value="1"/>
</dbReference>
<feature type="transmembrane region" description="Helical" evidence="5">
    <location>
        <begin position="858"/>
        <end position="878"/>
    </location>
</feature>
<evidence type="ECO:0000256" key="4">
    <source>
        <dbReference type="ARBA" id="ARBA00023136"/>
    </source>
</evidence>
<feature type="transmembrane region" description="Helical" evidence="5">
    <location>
        <begin position="675"/>
        <end position="694"/>
    </location>
</feature>
<keyword evidence="3 5" id="KW-1133">Transmembrane helix</keyword>
<feature type="transmembrane region" description="Helical" evidence="5">
    <location>
        <begin position="745"/>
        <end position="771"/>
    </location>
</feature>
<dbReference type="VEuPathDB" id="FungiDB:ASPNIDRAFT2_1211219"/>
<feature type="transmembrane region" description="Helical" evidence="5">
    <location>
        <begin position="356"/>
        <end position="383"/>
    </location>
</feature>
<dbReference type="SUPFAM" id="SSF103473">
    <property type="entry name" value="MFS general substrate transporter"/>
    <property type="match status" value="1"/>
</dbReference>
<dbReference type="VEuPathDB" id="FungiDB:ATCC64974_43290"/>
<feature type="transmembrane region" description="Helical" evidence="5">
    <location>
        <begin position="925"/>
        <end position="947"/>
    </location>
</feature>
<protein>
    <submittedName>
        <fullName evidence="7">Bicyclomycin resistance protein</fullName>
    </submittedName>
</protein>
<dbReference type="VEuPathDB" id="FungiDB:An07g00310"/>
<feature type="transmembrane region" description="Helical" evidence="5">
    <location>
        <begin position="247"/>
        <end position="270"/>
    </location>
</feature>
<dbReference type="GO" id="GO:0000297">
    <property type="term" value="F:spermine transmembrane transporter activity"/>
    <property type="evidence" value="ECO:0007669"/>
    <property type="project" value="TreeGrafter"/>
</dbReference>
<dbReference type="Gene3D" id="1.20.1740.10">
    <property type="entry name" value="Amino acid/polyamine transporter I"/>
    <property type="match status" value="2"/>
</dbReference>
<feature type="transmembrane region" description="Helical" evidence="5">
    <location>
        <begin position="163"/>
        <end position="183"/>
    </location>
</feature>
<organism evidence="7 8">
    <name type="scientific">Aspergillus niger</name>
    <dbReference type="NCBI Taxonomy" id="5061"/>
    <lineage>
        <taxon>Eukaryota</taxon>
        <taxon>Fungi</taxon>
        <taxon>Dikarya</taxon>
        <taxon>Ascomycota</taxon>
        <taxon>Pezizomycotina</taxon>
        <taxon>Eurotiomycetes</taxon>
        <taxon>Eurotiomycetidae</taxon>
        <taxon>Eurotiales</taxon>
        <taxon>Aspergillaceae</taxon>
        <taxon>Aspergillus</taxon>
        <taxon>Aspergillus subgen. Circumdati</taxon>
    </lineage>
</organism>
<comment type="subcellular location">
    <subcellularLocation>
        <location evidence="1">Membrane</location>
        <topology evidence="1">Multi-pass membrane protein</topology>
    </subcellularLocation>
</comment>
<dbReference type="GO" id="GO:0005886">
    <property type="term" value="C:plasma membrane"/>
    <property type="evidence" value="ECO:0007669"/>
    <property type="project" value="TreeGrafter"/>
</dbReference>
<feature type="transmembrane region" description="Helical" evidence="5">
    <location>
        <begin position="645"/>
        <end position="669"/>
    </location>
</feature>
<keyword evidence="4 5" id="KW-0472">Membrane</keyword>
<feature type="transmembrane region" description="Helical" evidence="5">
    <location>
        <begin position="615"/>
        <end position="633"/>
    </location>
</feature>
<feature type="transmembrane region" description="Helical" evidence="5">
    <location>
        <begin position="519"/>
        <end position="540"/>
    </location>
</feature>
<feature type="transmembrane region" description="Helical" evidence="5">
    <location>
        <begin position="831"/>
        <end position="852"/>
    </location>
</feature>
<dbReference type="AlphaFoldDB" id="A0A117DYU0"/>
<dbReference type="EMBL" id="BCMY01000004">
    <property type="protein sequence ID" value="GAQ39998.1"/>
    <property type="molecule type" value="Genomic_DNA"/>
</dbReference>
<evidence type="ECO:0000313" key="8">
    <source>
        <dbReference type="Proteomes" id="UP000068243"/>
    </source>
</evidence>
<feature type="transmembrane region" description="Helical" evidence="5">
    <location>
        <begin position="195"/>
        <end position="214"/>
    </location>
</feature>
<dbReference type="Pfam" id="PF07690">
    <property type="entry name" value="MFS_1"/>
    <property type="match status" value="1"/>
</dbReference>
<feature type="domain" description="Major facilitator superfamily (MFS) profile" evidence="6">
    <location>
        <begin position="520"/>
        <end position="950"/>
    </location>
</feature>
<dbReference type="InterPro" id="IPR002293">
    <property type="entry name" value="AA/rel_permease1"/>
</dbReference>